<organism evidence="3 4">
    <name type="scientific">Tetragenococcus muriaticus 3MR10-3</name>
    <dbReference type="NCBI Taxonomy" id="1302648"/>
    <lineage>
        <taxon>Bacteria</taxon>
        <taxon>Bacillati</taxon>
        <taxon>Bacillota</taxon>
        <taxon>Bacilli</taxon>
        <taxon>Lactobacillales</taxon>
        <taxon>Enterococcaceae</taxon>
        <taxon>Tetragenococcus</taxon>
    </lineage>
</organism>
<dbReference type="PANTHER" id="PTHR38133">
    <property type="entry name" value="SLR1429 PROTEIN"/>
    <property type="match status" value="1"/>
</dbReference>
<dbReference type="EMBL" id="JPVT01000048">
    <property type="protein sequence ID" value="KFN92469.1"/>
    <property type="molecule type" value="Genomic_DNA"/>
</dbReference>
<dbReference type="PATRIC" id="fig|1302648.3.peg.450"/>
<evidence type="ECO:0000313" key="4">
    <source>
        <dbReference type="Proteomes" id="UP000029381"/>
    </source>
</evidence>
<dbReference type="PANTHER" id="PTHR38133:SF1">
    <property type="entry name" value="SLR1429 PROTEIN"/>
    <property type="match status" value="1"/>
</dbReference>
<proteinExistence type="predicted"/>
<keyword evidence="4" id="KW-1185">Reference proteome</keyword>
<dbReference type="RefSeq" id="WP_038022296.1">
    <property type="nucleotide sequence ID" value="NZ_JPVT01000048.1"/>
</dbReference>
<protein>
    <recommendedName>
        <fullName evidence="2">SWIM-type domain-containing protein</fullName>
    </recommendedName>
</protein>
<keyword evidence="1" id="KW-0862">Zinc</keyword>
<keyword evidence="1" id="KW-0479">Metal-binding</keyword>
<keyword evidence="1" id="KW-0863">Zinc-finger</keyword>
<sequence length="237" mass="26739">MSSYDFYEYESIAEKRDRAAIKRRSYQKKHPNAVPITINGNKIAKSFWGKAWCNHLKYYADHDNRISRGRSYIKNGFVFDLAIKEGLVTGTVSGSGNNLYQVIITIDPIADQRLEEQINGHVESLEDLTYGKFPKALEDVFLTSENGLFPKMNEIQFSCSCPDSAYMCKHISAILYAVGAKLDSEPLLLFELRGVDTSALVKRSVEEKMSSLLENASSAKSDRIIEDDSVIDLFDLE</sequence>
<evidence type="ECO:0000256" key="1">
    <source>
        <dbReference type="PROSITE-ProRule" id="PRU00325"/>
    </source>
</evidence>
<dbReference type="Proteomes" id="UP000029381">
    <property type="component" value="Unassembled WGS sequence"/>
</dbReference>
<dbReference type="InterPro" id="IPR007527">
    <property type="entry name" value="Znf_SWIM"/>
</dbReference>
<evidence type="ECO:0000259" key="2">
    <source>
        <dbReference type="PROSITE" id="PS50966"/>
    </source>
</evidence>
<name>A0A091C6E8_9ENTE</name>
<dbReference type="AlphaFoldDB" id="A0A091C6E8"/>
<evidence type="ECO:0000313" key="3">
    <source>
        <dbReference type="EMBL" id="KFN92469.1"/>
    </source>
</evidence>
<dbReference type="PROSITE" id="PS50966">
    <property type="entry name" value="ZF_SWIM"/>
    <property type="match status" value="1"/>
</dbReference>
<reference evidence="3 4" key="1">
    <citation type="submission" date="2014-08" db="EMBL/GenBank/DDBJ databases">
        <title>Genome sequence of Tetragenococcus muriaticus.</title>
        <authorList>
            <person name="Chuea-nongthon C."/>
            <person name="Rodtong S."/>
            <person name="Yongsawatdigul J."/>
            <person name="Steele J.L."/>
            <person name="Liu X.-y."/>
            <person name="Speers J."/>
            <person name="Glasner J.D."/>
            <person name="Neeno-Eckwall E.C."/>
        </authorList>
    </citation>
    <scope>NUCLEOTIDE SEQUENCE [LARGE SCALE GENOMIC DNA]</scope>
    <source>
        <strain evidence="3 4">3MR10-3</strain>
    </source>
</reference>
<comment type="caution">
    <text evidence="3">The sequence shown here is derived from an EMBL/GenBank/DDBJ whole genome shotgun (WGS) entry which is preliminary data.</text>
</comment>
<gene>
    <name evidence="3" type="ORF">TMU3MR103_0464</name>
</gene>
<dbReference type="Pfam" id="PF04434">
    <property type="entry name" value="SWIM"/>
    <property type="match status" value="1"/>
</dbReference>
<accession>A0A091C6E8</accession>
<dbReference type="GO" id="GO:0008270">
    <property type="term" value="F:zinc ion binding"/>
    <property type="evidence" value="ECO:0007669"/>
    <property type="project" value="UniProtKB-KW"/>
</dbReference>
<feature type="domain" description="SWIM-type" evidence="2">
    <location>
        <begin position="138"/>
        <end position="179"/>
    </location>
</feature>